<feature type="domain" description="Methyl-accepting transducer" evidence="6">
    <location>
        <begin position="272"/>
        <end position="501"/>
    </location>
</feature>
<reference evidence="7 8" key="1">
    <citation type="submission" date="2015-03" db="EMBL/GenBank/DDBJ databases">
        <title>Draft Genome Sequence of Burkholderia andropogonis type strain ICMP2807, isolated from Sorghum bicolor.</title>
        <authorList>
            <person name="Lopes-Santos L."/>
            <person name="Castro D.B."/>
            <person name="Ottoboni L.M."/>
            <person name="Park D."/>
            <person name="Weirc B.S."/>
            <person name="Destefano S.A."/>
        </authorList>
    </citation>
    <scope>NUCLEOTIDE SEQUENCE [LARGE SCALE GENOMIC DNA]</scope>
    <source>
        <strain evidence="7 8">ICMP2807</strain>
    </source>
</reference>
<keyword evidence="8" id="KW-1185">Reference proteome</keyword>
<dbReference type="RefSeq" id="WP_024902874.1">
    <property type="nucleotide sequence ID" value="NZ_CADFGU010000002.1"/>
</dbReference>
<dbReference type="GO" id="GO:0006935">
    <property type="term" value="P:chemotaxis"/>
    <property type="evidence" value="ECO:0007669"/>
    <property type="project" value="TreeGrafter"/>
</dbReference>
<dbReference type="InterPro" id="IPR004089">
    <property type="entry name" value="MCPsignal_dom"/>
</dbReference>
<keyword evidence="2" id="KW-0488">Methylation</keyword>
<dbReference type="EMBL" id="LAQU01000025">
    <property type="protein sequence ID" value="KKB62079.1"/>
    <property type="molecule type" value="Genomic_DNA"/>
</dbReference>
<feature type="transmembrane region" description="Helical" evidence="5">
    <location>
        <begin position="190"/>
        <end position="210"/>
    </location>
</feature>
<dbReference type="InterPro" id="IPR007891">
    <property type="entry name" value="CHASE3"/>
</dbReference>
<organism evidence="7 8">
    <name type="scientific">Robbsia andropogonis</name>
    <dbReference type="NCBI Taxonomy" id="28092"/>
    <lineage>
        <taxon>Bacteria</taxon>
        <taxon>Pseudomonadati</taxon>
        <taxon>Pseudomonadota</taxon>
        <taxon>Betaproteobacteria</taxon>
        <taxon>Burkholderiales</taxon>
        <taxon>Burkholderiaceae</taxon>
        <taxon>Robbsia</taxon>
    </lineage>
</organism>
<evidence type="ECO:0000313" key="8">
    <source>
        <dbReference type="Proteomes" id="UP000033618"/>
    </source>
</evidence>
<evidence type="ECO:0000259" key="6">
    <source>
        <dbReference type="PROSITE" id="PS50111"/>
    </source>
</evidence>
<proteinExistence type="inferred from homology"/>
<dbReference type="Pfam" id="PF05227">
    <property type="entry name" value="CHASE3"/>
    <property type="match status" value="1"/>
</dbReference>
<dbReference type="FunFam" id="1.10.287.950:FF:000001">
    <property type="entry name" value="Methyl-accepting chemotaxis sensory transducer"/>
    <property type="match status" value="1"/>
</dbReference>
<dbReference type="AlphaFoldDB" id="A0A0F5JWT4"/>
<keyword evidence="5" id="KW-0472">Membrane</keyword>
<dbReference type="PANTHER" id="PTHR43531">
    <property type="entry name" value="PROTEIN ICFG"/>
    <property type="match status" value="1"/>
</dbReference>
<dbReference type="SMART" id="SM00283">
    <property type="entry name" value="MA"/>
    <property type="match status" value="1"/>
</dbReference>
<comment type="caution">
    <text evidence="7">The sequence shown here is derived from an EMBL/GenBank/DDBJ whole genome shotgun (WGS) entry which is preliminary data.</text>
</comment>
<gene>
    <name evidence="7" type="ORF">WM40_19475</name>
</gene>
<dbReference type="GO" id="GO:0005886">
    <property type="term" value="C:plasma membrane"/>
    <property type="evidence" value="ECO:0007669"/>
    <property type="project" value="TreeGrafter"/>
</dbReference>
<dbReference type="GO" id="GO:0004888">
    <property type="term" value="F:transmembrane signaling receptor activity"/>
    <property type="evidence" value="ECO:0007669"/>
    <property type="project" value="TreeGrafter"/>
</dbReference>
<keyword evidence="4" id="KW-0807">Transducer</keyword>
<sequence length="526" mass="56112">MNNLTVGKKLASAFFAIVLVSMIGSAISLWNFLGLRHAVDWNTHTYDVLGTSNTVLEGMLNMETGARGYLLSGESNFLDPYQKGGKAFADASAELKRLTSDNPTQQGRIATLTDLRNRIGEIDDNLIGLRKAVTAGEKPQSALNDSFKLGRDKEFMDKFRVVIKELQDEERSLLAVRTAEVEKLTTSTQWTLAISGLMTILLSIGFGYFITRNLLGTLGGEPSAASTVAGLIAQGRLDTAITLRGEDNTSLMFSLESMRRQLNSIVGSITASSESISVASGQIAQGNTDLAQRTEEQAASLEETASSMEQLTATVRMNEGNAQEGNRLATMASEVAIRAGQEVRQVVDTMSDIANSSSKVSEIISVIEGIAFQTNILALNAAVEAARAGEQGRGFAVVAGEVRALAQRSASAAKEIKDLIEQSTNRVNVGNKLVNAAGSTMDEVVQSVKRMTSLMSEIASASAEQTTGIEQVNLAVGQMDEVTQQNAALVEEASAAAQAMAEQATSLSKVVGIFRLDPYASQLQKH</sequence>
<evidence type="ECO:0000256" key="5">
    <source>
        <dbReference type="SAM" id="Phobius"/>
    </source>
</evidence>
<dbReference type="PANTHER" id="PTHR43531:SF14">
    <property type="entry name" value="METHYL-ACCEPTING CHEMOTAXIS PROTEIN I-RELATED"/>
    <property type="match status" value="1"/>
</dbReference>
<feature type="transmembrane region" description="Helical" evidence="5">
    <location>
        <begin position="12"/>
        <end position="33"/>
    </location>
</feature>
<evidence type="ECO:0000256" key="4">
    <source>
        <dbReference type="PROSITE-ProRule" id="PRU00284"/>
    </source>
</evidence>
<dbReference type="Gene3D" id="1.10.287.950">
    <property type="entry name" value="Methyl-accepting chemotaxis protein"/>
    <property type="match status" value="1"/>
</dbReference>
<dbReference type="Pfam" id="PF00015">
    <property type="entry name" value="MCPsignal"/>
    <property type="match status" value="1"/>
</dbReference>
<evidence type="ECO:0000256" key="1">
    <source>
        <dbReference type="ARBA" id="ARBA00004370"/>
    </source>
</evidence>
<evidence type="ECO:0000256" key="2">
    <source>
        <dbReference type="ARBA" id="ARBA00022481"/>
    </source>
</evidence>
<comment type="subcellular location">
    <subcellularLocation>
        <location evidence="1">Membrane</location>
    </subcellularLocation>
</comment>
<dbReference type="CDD" id="cd11386">
    <property type="entry name" value="MCP_signal"/>
    <property type="match status" value="1"/>
</dbReference>
<keyword evidence="5" id="KW-1133">Transmembrane helix</keyword>
<dbReference type="PATRIC" id="fig|28092.6.peg.4567"/>
<protein>
    <submittedName>
        <fullName evidence="7">Chemotaxis protein</fullName>
    </submittedName>
</protein>
<dbReference type="InterPro" id="IPR051310">
    <property type="entry name" value="MCP_chemotaxis"/>
</dbReference>
<evidence type="ECO:0000256" key="3">
    <source>
        <dbReference type="ARBA" id="ARBA00029447"/>
    </source>
</evidence>
<dbReference type="Proteomes" id="UP000033618">
    <property type="component" value="Unassembled WGS sequence"/>
</dbReference>
<keyword evidence="5" id="KW-0812">Transmembrane</keyword>
<dbReference type="GO" id="GO:0007165">
    <property type="term" value="P:signal transduction"/>
    <property type="evidence" value="ECO:0007669"/>
    <property type="project" value="UniProtKB-KW"/>
</dbReference>
<dbReference type="CDD" id="cd19410">
    <property type="entry name" value="HK9-like_sensor"/>
    <property type="match status" value="1"/>
</dbReference>
<comment type="similarity">
    <text evidence="3">Belongs to the methyl-accepting chemotaxis (MCP) protein family.</text>
</comment>
<dbReference type="STRING" id="28092.WM40_19475"/>
<accession>A0A0F5JWT4</accession>
<dbReference type="OrthoDB" id="9177860at2"/>
<dbReference type="PROSITE" id="PS50111">
    <property type="entry name" value="CHEMOTAXIS_TRANSDUC_2"/>
    <property type="match status" value="1"/>
</dbReference>
<dbReference type="SUPFAM" id="SSF58104">
    <property type="entry name" value="Methyl-accepting chemotaxis protein (MCP) signaling domain"/>
    <property type="match status" value="1"/>
</dbReference>
<evidence type="ECO:0000313" key="7">
    <source>
        <dbReference type="EMBL" id="KKB62079.1"/>
    </source>
</evidence>
<name>A0A0F5JWT4_9BURK</name>